<protein>
    <submittedName>
        <fullName evidence="1">Uncharacterized protein</fullName>
    </submittedName>
</protein>
<accession>A0A8H7A3Y5</accession>
<sequence>MTMVCLSSATTTAILNEAEAIYAERVFQDGWTRSLIKRLLTVTMDGHEVDMSAFASEDLTILVERISKSTIPMFTVEISPRVEYCQWD</sequence>
<dbReference type="Proteomes" id="UP000606974">
    <property type="component" value="Unassembled WGS sequence"/>
</dbReference>
<evidence type="ECO:0000313" key="1">
    <source>
        <dbReference type="EMBL" id="KAF7502185.1"/>
    </source>
</evidence>
<reference evidence="1" key="1">
    <citation type="submission" date="2020-02" db="EMBL/GenBank/DDBJ databases">
        <authorList>
            <person name="Palmer J.M."/>
        </authorList>
    </citation>
    <scope>NUCLEOTIDE SEQUENCE</scope>
    <source>
        <strain evidence="1">EPUS1.4</strain>
        <tissue evidence="1">Thallus</tissue>
    </source>
</reference>
<evidence type="ECO:0000313" key="2">
    <source>
        <dbReference type="Proteomes" id="UP000606974"/>
    </source>
</evidence>
<organism evidence="1 2">
    <name type="scientific">Endocarpon pusillum</name>
    <dbReference type="NCBI Taxonomy" id="364733"/>
    <lineage>
        <taxon>Eukaryota</taxon>
        <taxon>Fungi</taxon>
        <taxon>Dikarya</taxon>
        <taxon>Ascomycota</taxon>
        <taxon>Pezizomycotina</taxon>
        <taxon>Eurotiomycetes</taxon>
        <taxon>Chaetothyriomycetidae</taxon>
        <taxon>Verrucariales</taxon>
        <taxon>Verrucariaceae</taxon>
        <taxon>Endocarpon</taxon>
    </lineage>
</organism>
<dbReference type="EMBL" id="JAACFV010000305">
    <property type="protein sequence ID" value="KAF7502185.1"/>
    <property type="molecule type" value="Genomic_DNA"/>
</dbReference>
<name>A0A8H7A3Y5_9EURO</name>
<dbReference type="AlphaFoldDB" id="A0A8H7A3Y5"/>
<proteinExistence type="predicted"/>
<keyword evidence="2" id="KW-1185">Reference proteome</keyword>
<comment type="caution">
    <text evidence="1">The sequence shown here is derived from an EMBL/GenBank/DDBJ whole genome shotgun (WGS) entry which is preliminary data.</text>
</comment>
<gene>
    <name evidence="1" type="ORF">GJ744_006765</name>
</gene>